<evidence type="ECO:0000313" key="2">
    <source>
        <dbReference type="EMBL" id="GAF68866.1"/>
    </source>
</evidence>
<name>X0S0R8_9ZZZZ</name>
<dbReference type="PANTHER" id="PTHR36842:SF1">
    <property type="entry name" value="PROTEIN TOLB"/>
    <property type="match status" value="1"/>
</dbReference>
<feature type="non-terminal residue" evidence="2">
    <location>
        <position position="376"/>
    </location>
</feature>
<evidence type="ECO:0000256" key="1">
    <source>
        <dbReference type="ARBA" id="ARBA00009820"/>
    </source>
</evidence>
<protein>
    <recommendedName>
        <fullName evidence="3">Dipeptidylpeptidase IV N-terminal domain-containing protein</fullName>
    </recommendedName>
</protein>
<dbReference type="InterPro" id="IPR011042">
    <property type="entry name" value="6-blade_b-propeller_TolB-like"/>
</dbReference>
<sequence>MPKGAKRTVQPQDIYLLLSVSDPQLSPDGKHVAYTVAWNDRESDKAQSALCVAPVEGRQRARRFTQGIRDHSPRWSPDGRYLAFVSDRGEKNQLFLAPLEGGEPRQVTKAKFGISQPAWSPDGKRVAYVARVGDYTEREERSPVEKSAPRVIRNLRYKLDGIGFFDERRLHVFTVDIESGEETQVTDGSWNDEHPSWSPDGQRIAFVSDRERERNQRHWRTDVWVVPSTGGRARKITRSKGSTSYPAFSPDGHWIAFVGHEHGDAGLAKNAHLLIVPTNGGRPPRSVSAPIDRPVVGWPLALLGRTVAWLADGRGLVFLAGDRGTQALYQAGLTNSSVSQVLGGERQIGAFALAPDGKRIIFTAAWISEPDELYSG</sequence>
<dbReference type="SUPFAM" id="SSF82171">
    <property type="entry name" value="DPP6 N-terminal domain-like"/>
    <property type="match status" value="1"/>
</dbReference>
<accession>X0S0R8</accession>
<proteinExistence type="inferred from homology"/>
<dbReference type="EMBL" id="BARS01007744">
    <property type="protein sequence ID" value="GAF68866.1"/>
    <property type="molecule type" value="Genomic_DNA"/>
</dbReference>
<reference evidence="2" key="1">
    <citation type="journal article" date="2014" name="Front. Microbiol.">
        <title>High frequency of phylogenetically diverse reductive dehalogenase-homologous genes in deep subseafloor sedimentary metagenomes.</title>
        <authorList>
            <person name="Kawai M."/>
            <person name="Futagami T."/>
            <person name="Toyoda A."/>
            <person name="Takaki Y."/>
            <person name="Nishi S."/>
            <person name="Hori S."/>
            <person name="Arai W."/>
            <person name="Tsubouchi T."/>
            <person name="Morono Y."/>
            <person name="Uchiyama I."/>
            <person name="Ito T."/>
            <person name="Fujiyama A."/>
            <person name="Inagaki F."/>
            <person name="Takami H."/>
        </authorList>
    </citation>
    <scope>NUCLEOTIDE SEQUENCE</scope>
    <source>
        <strain evidence="2">Expedition CK06-06</strain>
    </source>
</reference>
<dbReference type="InterPro" id="IPR011659">
    <property type="entry name" value="WD40"/>
</dbReference>
<dbReference type="PANTHER" id="PTHR36842">
    <property type="entry name" value="PROTEIN TOLB HOMOLOG"/>
    <property type="match status" value="1"/>
</dbReference>
<comment type="similarity">
    <text evidence="1">Belongs to the TolB family.</text>
</comment>
<comment type="caution">
    <text evidence="2">The sequence shown here is derived from an EMBL/GenBank/DDBJ whole genome shotgun (WGS) entry which is preliminary data.</text>
</comment>
<organism evidence="2">
    <name type="scientific">marine sediment metagenome</name>
    <dbReference type="NCBI Taxonomy" id="412755"/>
    <lineage>
        <taxon>unclassified sequences</taxon>
        <taxon>metagenomes</taxon>
        <taxon>ecological metagenomes</taxon>
    </lineage>
</organism>
<evidence type="ECO:0008006" key="3">
    <source>
        <dbReference type="Google" id="ProtNLM"/>
    </source>
</evidence>
<dbReference type="Gene3D" id="2.120.10.30">
    <property type="entry name" value="TolB, C-terminal domain"/>
    <property type="match status" value="3"/>
</dbReference>
<dbReference type="Pfam" id="PF07676">
    <property type="entry name" value="PD40"/>
    <property type="match status" value="5"/>
</dbReference>
<gene>
    <name evidence="2" type="ORF">S01H1_14859</name>
</gene>
<dbReference type="AlphaFoldDB" id="X0S0R8"/>